<reference evidence="10 11" key="1">
    <citation type="submission" date="2021-08" db="EMBL/GenBank/DDBJ databases">
        <title>The highly contiguous genome resource for Trichoderma semiorbis FJ059, a fungal antagonistic to plant pathogens.</title>
        <authorList>
            <person name="Liu T."/>
        </authorList>
    </citation>
    <scope>NUCLEOTIDE SEQUENCE [LARGE SCALE GENOMIC DNA]</scope>
    <source>
        <strain evidence="10 11">FJ059</strain>
    </source>
</reference>
<evidence type="ECO:0000256" key="2">
    <source>
        <dbReference type="ARBA" id="ARBA00004922"/>
    </source>
</evidence>
<dbReference type="InterPro" id="IPR050749">
    <property type="entry name" value="Glycosyl_Hydrolase_47"/>
</dbReference>
<dbReference type="InterPro" id="IPR012341">
    <property type="entry name" value="6hp_glycosidase-like_sf"/>
</dbReference>
<evidence type="ECO:0000256" key="5">
    <source>
        <dbReference type="ARBA" id="ARBA00023157"/>
    </source>
</evidence>
<dbReference type="GO" id="GO:0005509">
    <property type="term" value="F:calcium ion binding"/>
    <property type="evidence" value="ECO:0007669"/>
    <property type="project" value="InterPro"/>
</dbReference>
<comment type="caution">
    <text evidence="10">The sequence shown here is derived from an EMBL/GenBank/DDBJ whole genome shotgun (WGS) entry which is preliminary data.</text>
</comment>
<dbReference type="InterPro" id="IPR036026">
    <property type="entry name" value="Seven-hairpin_glycosidases"/>
</dbReference>
<evidence type="ECO:0000256" key="9">
    <source>
        <dbReference type="SAM" id="SignalP"/>
    </source>
</evidence>
<feature type="compositionally biased region" description="Polar residues" evidence="8">
    <location>
        <begin position="470"/>
        <end position="487"/>
    </location>
</feature>
<evidence type="ECO:0000256" key="7">
    <source>
        <dbReference type="RuleBase" id="RU361193"/>
    </source>
</evidence>
<dbReference type="Proteomes" id="UP000826573">
    <property type="component" value="Unassembled WGS sequence"/>
</dbReference>
<protein>
    <recommendedName>
        <fullName evidence="7">alpha-1,2-Mannosidase</fullName>
        <ecNumber evidence="7">3.2.1.-</ecNumber>
    </recommendedName>
</protein>
<evidence type="ECO:0000256" key="1">
    <source>
        <dbReference type="ARBA" id="ARBA00001913"/>
    </source>
</evidence>
<feature type="compositionally biased region" description="Basic and acidic residues" evidence="8">
    <location>
        <begin position="971"/>
        <end position="1009"/>
    </location>
</feature>
<keyword evidence="4 7" id="KW-0378">Hydrolase</keyword>
<organism evidence="10 11">
    <name type="scientific">Trichoderma semiorbis</name>
    <dbReference type="NCBI Taxonomy" id="1491008"/>
    <lineage>
        <taxon>Eukaryota</taxon>
        <taxon>Fungi</taxon>
        <taxon>Dikarya</taxon>
        <taxon>Ascomycota</taxon>
        <taxon>Pezizomycotina</taxon>
        <taxon>Sordariomycetes</taxon>
        <taxon>Hypocreomycetidae</taxon>
        <taxon>Hypocreales</taxon>
        <taxon>Hypocreaceae</taxon>
        <taxon>Trichoderma</taxon>
    </lineage>
</organism>
<feature type="region of interest" description="Disordered" evidence="8">
    <location>
        <begin position="671"/>
        <end position="780"/>
    </location>
</feature>
<dbReference type="PRINTS" id="PR00747">
    <property type="entry name" value="GLYHDRLASE47"/>
</dbReference>
<feature type="compositionally biased region" description="Basic and acidic residues" evidence="8">
    <location>
        <begin position="735"/>
        <end position="756"/>
    </location>
</feature>
<feature type="region of interest" description="Disordered" evidence="8">
    <location>
        <begin position="32"/>
        <end position="149"/>
    </location>
</feature>
<comment type="cofactor">
    <cofactor evidence="1 6">
        <name>Ca(2+)</name>
        <dbReference type="ChEBI" id="CHEBI:29108"/>
    </cofactor>
</comment>
<evidence type="ECO:0000256" key="3">
    <source>
        <dbReference type="ARBA" id="ARBA00007658"/>
    </source>
</evidence>
<evidence type="ECO:0000313" key="10">
    <source>
        <dbReference type="EMBL" id="KAH0529500.1"/>
    </source>
</evidence>
<sequence length="1232" mass="135597">MARRRYRLFMVCAVVILFLLYRVSQNTWEDPAQHAGLYRPPTSNSPATGVESPPKTHPKPAPEPENIPESKPKPQPEAEAEAKPKPESKPEPEHAPSQSKQSKQNTPDDEDDGLGVKIPKLKELDDSKPAANGEAPGHAGSKTATSTLNPTDEDEVIEDIHQKNPPKNNPGKPVDTRIHWRPVPEHFPVDSLISLPTGKPQKVPRVQHEFGVESPEAKSRRVTRQERVAKEIERAWSGYKKFAWMHDELSPVSAKHRDPFCGWAATLVDSLDTLWIAGLKEEFDEAAKAVEEIDFTTTPRNNIPVFETTIRYLGGLLGAFDVSGGHDGGYVILLNKAVELAEILMGIFDTPNRMPILYYQWQPEYASQPHRAGSVGIAELGTLSMEFTRLAQLTSNYKYYDAVDRITDALVELQKQGTSIPGLFPENLDASGCNHTATAIRSSLSEAAQKQMDEDLSKKPDNFIPGKVPKSQSQNVEKPPSQKQSADGSEFIVGKLSADEAIAKLQAADEARAKALDEAAIKPAGKSDSFVVGKIGSEDPRDDQTPAAKADASDKGFVVGKIGAEDPRDDQTQAVKTDTSEKGFVVGKIGAEDPRDDQTQAMKTDASDKGFVVGKIGAEDPRDDQTQAVKTDTSEKGFVVGKIGAEDPRDDQTQAMKTDALDKGFVVGKIGAEDPRDDQTQAVKTDASDKGFVVGKIGAEDPRDDQKIPDASGTKSSEFLVGKIGTENPEYAKQGPREDDKTETRPLDSLRRRDTSPSENTSIEKPQVPSQRTAKRGKPPFAADGFTANWDCVPQGLEVGGYGFQQYHMGGGQDSAYEYFPKEYLLLGGLESKYQKLYEDTVEAINEWLLYRPMTDGDWDILFPAKVSTGGNPSEDLSATFEVTHLTCFIGGMYGLGGKIFGREKDLEIAKKLTDGCVWAYQSTVSGIMPEGSQVLPCSSLEKCAFNETLWWEKLDPAKDWRDKQVAEWEEKKAAFDKQQGSKDPRKTSDKDKEAAGEALKETAQDHSDSAGNSKAIHKRAAVPPPNSRADEDVGSELPQSLKDKIGLKGDEQKKPAKSGVGIQREPGDPIDSVLEAHRLPPQEPEEQQIILPEKPETHEEFVKKHIADYGLAPGVVHITSRQYILRPEAIESVWYMYRITGDPIWMEKGWKMFEATISATRTEIANSAVDDVNSPEPGLKDEMESFWLAETLKYYYLLFSEPNVISLDEWVLNTEAHPFKRPGGSVIGHSI</sequence>
<dbReference type="GO" id="GO:0036503">
    <property type="term" value="P:ERAD pathway"/>
    <property type="evidence" value="ECO:0007669"/>
    <property type="project" value="UniProtKB-ARBA"/>
</dbReference>
<feature type="compositionally biased region" description="Polar residues" evidence="8">
    <location>
        <begin position="757"/>
        <end position="772"/>
    </location>
</feature>
<feature type="region of interest" description="Disordered" evidence="8">
    <location>
        <begin position="529"/>
        <end position="634"/>
    </location>
</feature>
<evidence type="ECO:0000256" key="4">
    <source>
        <dbReference type="ARBA" id="ARBA00022801"/>
    </source>
</evidence>
<keyword evidence="11" id="KW-1185">Reference proteome</keyword>
<feature type="chain" id="PRO_5040494871" description="alpha-1,2-Mannosidase" evidence="9">
    <location>
        <begin position="26"/>
        <end position="1232"/>
    </location>
</feature>
<dbReference type="Pfam" id="PF01532">
    <property type="entry name" value="Glyco_hydro_47"/>
    <property type="match status" value="2"/>
</dbReference>
<dbReference type="GO" id="GO:0005783">
    <property type="term" value="C:endoplasmic reticulum"/>
    <property type="evidence" value="ECO:0007669"/>
    <property type="project" value="TreeGrafter"/>
</dbReference>
<evidence type="ECO:0000256" key="6">
    <source>
        <dbReference type="PIRSR" id="PIRSR601382-2"/>
    </source>
</evidence>
<dbReference type="PANTHER" id="PTHR11742:SF103">
    <property type="entry name" value="ENDOPLASMIC RETICULUM MANNOSIDASE MNL2-RELATED"/>
    <property type="match status" value="1"/>
</dbReference>
<dbReference type="SUPFAM" id="SSF48225">
    <property type="entry name" value="Seven-hairpin glycosidases"/>
    <property type="match status" value="2"/>
</dbReference>
<feature type="region of interest" description="Disordered" evidence="8">
    <location>
        <begin position="445"/>
        <end position="488"/>
    </location>
</feature>
<feature type="region of interest" description="Disordered" evidence="8">
    <location>
        <begin position="971"/>
        <end position="1073"/>
    </location>
</feature>
<accession>A0A9P8HTA4</accession>
<feature type="compositionally biased region" description="Basic and acidic residues" evidence="8">
    <location>
        <begin position="68"/>
        <end position="94"/>
    </location>
</feature>
<dbReference type="GO" id="GO:0004571">
    <property type="term" value="F:mannosyl-oligosaccharide 1,2-alpha-mannosidase activity"/>
    <property type="evidence" value="ECO:0007669"/>
    <property type="project" value="InterPro"/>
</dbReference>
<name>A0A9P8HTA4_9HYPO</name>
<dbReference type="InterPro" id="IPR001382">
    <property type="entry name" value="Glyco_hydro_47"/>
</dbReference>
<dbReference type="GO" id="GO:0016020">
    <property type="term" value="C:membrane"/>
    <property type="evidence" value="ECO:0007669"/>
    <property type="project" value="InterPro"/>
</dbReference>
<gene>
    <name evidence="10" type="ORF">TsFJ059_004236</name>
</gene>
<evidence type="ECO:0000313" key="11">
    <source>
        <dbReference type="Proteomes" id="UP000826573"/>
    </source>
</evidence>
<dbReference type="EMBL" id="JAIMJC010000002">
    <property type="protein sequence ID" value="KAH0529500.1"/>
    <property type="molecule type" value="Genomic_DNA"/>
</dbReference>
<keyword evidence="6" id="KW-0479">Metal-binding</keyword>
<dbReference type="Gene3D" id="1.50.10.10">
    <property type="match status" value="3"/>
</dbReference>
<feature type="binding site" evidence="6">
    <location>
        <position position="1215"/>
    </location>
    <ligand>
        <name>Ca(2+)</name>
        <dbReference type="ChEBI" id="CHEBI:29108"/>
    </ligand>
</feature>
<feature type="compositionally biased region" description="Basic and acidic residues" evidence="8">
    <location>
        <begin position="698"/>
        <end position="708"/>
    </location>
</feature>
<keyword evidence="6" id="KW-0106">Calcium</keyword>
<dbReference type="GO" id="GO:0005975">
    <property type="term" value="P:carbohydrate metabolic process"/>
    <property type="evidence" value="ECO:0007669"/>
    <property type="project" value="InterPro"/>
</dbReference>
<evidence type="ECO:0000256" key="8">
    <source>
        <dbReference type="SAM" id="MobiDB-lite"/>
    </source>
</evidence>
<comment type="similarity">
    <text evidence="3 7">Belongs to the glycosyl hydrolase 47 family.</text>
</comment>
<proteinExistence type="inferred from homology"/>
<feature type="compositionally biased region" description="Basic and acidic residues" evidence="8">
    <location>
        <begin position="1042"/>
        <end position="1055"/>
    </location>
</feature>
<feature type="compositionally biased region" description="Basic and acidic residues" evidence="8">
    <location>
        <begin position="451"/>
        <end position="461"/>
    </location>
</feature>
<keyword evidence="7" id="KW-0326">Glycosidase</keyword>
<keyword evidence="5" id="KW-1015">Disulfide bond</keyword>
<feature type="signal peptide" evidence="9">
    <location>
        <begin position="1"/>
        <end position="25"/>
    </location>
</feature>
<comment type="pathway">
    <text evidence="2">Protein modification; protein glycosylation.</text>
</comment>
<dbReference type="PANTHER" id="PTHR11742">
    <property type="entry name" value="MANNOSYL-OLIGOSACCHARIDE ALPHA-1,2-MANNOSIDASE-RELATED"/>
    <property type="match status" value="1"/>
</dbReference>
<dbReference type="AlphaFoldDB" id="A0A9P8HTA4"/>
<dbReference type="EC" id="3.2.1.-" evidence="7"/>
<keyword evidence="9" id="KW-0732">Signal</keyword>